<organism evidence="1 2">
    <name type="scientific">Kitasatospora misakiensis</name>
    <dbReference type="NCBI Taxonomy" id="67330"/>
    <lineage>
        <taxon>Bacteria</taxon>
        <taxon>Bacillati</taxon>
        <taxon>Actinomycetota</taxon>
        <taxon>Actinomycetes</taxon>
        <taxon>Kitasatosporales</taxon>
        <taxon>Streptomycetaceae</taxon>
        <taxon>Kitasatospora</taxon>
    </lineage>
</organism>
<accession>A0ABW0WWC4</accession>
<dbReference type="RefSeq" id="WP_380224194.1">
    <property type="nucleotide sequence ID" value="NZ_JBHSOF010000005.1"/>
</dbReference>
<proteinExistence type="predicted"/>
<name>A0ABW0WWC4_9ACTN</name>
<sequence length="112" mass="12234">MDPTITPADLTAAVDPETFGNYLASIKPAHDHGHMGHGHLSSVREAEYEGHRIRIATSYEITVDGRPLTVGLSVHDDGTLSCHGLPAYQFASAVETVQALIRKYPKHFPKDE</sequence>
<protein>
    <submittedName>
        <fullName evidence="1">Uncharacterized protein</fullName>
    </submittedName>
</protein>
<dbReference type="EMBL" id="JBHSOF010000005">
    <property type="protein sequence ID" value="MFC5662578.1"/>
    <property type="molecule type" value="Genomic_DNA"/>
</dbReference>
<dbReference type="Proteomes" id="UP001595975">
    <property type="component" value="Unassembled WGS sequence"/>
</dbReference>
<comment type="caution">
    <text evidence="1">The sequence shown here is derived from an EMBL/GenBank/DDBJ whole genome shotgun (WGS) entry which is preliminary data.</text>
</comment>
<evidence type="ECO:0000313" key="2">
    <source>
        <dbReference type="Proteomes" id="UP001595975"/>
    </source>
</evidence>
<reference evidence="2" key="1">
    <citation type="journal article" date="2019" name="Int. J. Syst. Evol. Microbiol.">
        <title>The Global Catalogue of Microorganisms (GCM) 10K type strain sequencing project: providing services to taxonomists for standard genome sequencing and annotation.</title>
        <authorList>
            <consortium name="The Broad Institute Genomics Platform"/>
            <consortium name="The Broad Institute Genome Sequencing Center for Infectious Disease"/>
            <person name="Wu L."/>
            <person name="Ma J."/>
        </authorList>
    </citation>
    <scope>NUCLEOTIDE SEQUENCE [LARGE SCALE GENOMIC DNA]</scope>
    <source>
        <strain evidence="2">CGMCC 4.1437</strain>
    </source>
</reference>
<keyword evidence="2" id="KW-1185">Reference proteome</keyword>
<gene>
    <name evidence="1" type="ORF">ACFP3U_06225</name>
</gene>
<evidence type="ECO:0000313" key="1">
    <source>
        <dbReference type="EMBL" id="MFC5662578.1"/>
    </source>
</evidence>